<feature type="chain" id="PRO_5045236189" evidence="3">
    <location>
        <begin position="21"/>
        <end position="134"/>
    </location>
</feature>
<feature type="signal peptide" evidence="3">
    <location>
        <begin position="1"/>
        <end position="20"/>
    </location>
</feature>
<proteinExistence type="predicted"/>
<protein>
    <submittedName>
        <fullName evidence="4">Uncharacterized protein</fullName>
    </submittedName>
</protein>
<comment type="caution">
    <text evidence="4">The sequence shown here is derived from an EMBL/GenBank/DDBJ whole genome shotgun (WGS) entry which is preliminary data.</text>
</comment>
<dbReference type="EMBL" id="CAWYQH010000068">
    <property type="protein sequence ID" value="CAK8679763.1"/>
    <property type="molecule type" value="Genomic_DNA"/>
</dbReference>
<dbReference type="InterPro" id="IPR045860">
    <property type="entry name" value="Snake_toxin-like_sf"/>
</dbReference>
<dbReference type="PANTHER" id="PTHR10036">
    <property type="entry name" value="CD59 GLYCOPROTEIN"/>
    <property type="match status" value="1"/>
</dbReference>
<sequence length="134" mass="14066">MKIIVEVGLLLAFFSIQGSAIQCYQCQYVSTAPDNKCYGPSVDDQHLSSCPAGQDYCLTSVGKASAFGVDVTTIQRQCSATTAQYNCQTIAGVSACLYYCSGDGCNNGNSGSLVQASMFTLMLAIAGALALTKW</sequence>
<evidence type="ECO:0000313" key="5">
    <source>
        <dbReference type="Proteomes" id="UP001642483"/>
    </source>
</evidence>
<dbReference type="SUPFAM" id="SSF57302">
    <property type="entry name" value="Snake toxin-like"/>
    <property type="match status" value="1"/>
</dbReference>
<evidence type="ECO:0000313" key="4">
    <source>
        <dbReference type="EMBL" id="CAK8679763.1"/>
    </source>
</evidence>
<evidence type="ECO:0000256" key="2">
    <source>
        <dbReference type="ARBA" id="ARBA00023157"/>
    </source>
</evidence>
<evidence type="ECO:0000256" key="3">
    <source>
        <dbReference type="SAM" id="SignalP"/>
    </source>
</evidence>
<keyword evidence="2" id="KW-1015">Disulfide bond</keyword>
<organism evidence="4 5">
    <name type="scientific">Clavelina lepadiformis</name>
    <name type="common">Light-bulb sea squirt</name>
    <name type="synonym">Ascidia lepadiformis</name>
    <dbReference type="NCBI Taxonomy" id="159417"/>
    <lineage>
        <taxon>Eukaryota</taxon>
        <taxon>Metazoa</taxon>
        <taxon>Chordata</taxon>
        <taxon>Tunicata</taxon>
        <taxon>Ascidiacea</taxon>
        <taxon>Aplousobranchia</taxon>
        <taxon>Clavelinidae</taxon>
        <taxon>Clavelina</taxon>
    </lineage>
</organism>
<keyword evidence="5" id="KW-1185">Reference proteome</keyword>
<dbReference type="PANTHER" id="PTHR10036:SF3">
    <property type="entry name" value="PROTEIN SLEEPLESS-RELATED"/>
    <property type="match status" value="1"/>
</dbReference>
<accession>A0ABP0FJB3</accession>
<keyword evidence="1 3" id="KW-0732">Signal</keyword>
<evidence type="ECO:0000256" key="1">
    <source>
        <dbReference type="ARBA" id="ARBA00022729"/>
    </source>
</evidence>
<reference evidence="4 5" key="1">
    <citation type="submission" date="2024-02" db="EMBL/GenBank/DDBJ databases">
        <authorList>
            <person name="Daric V."/>
            <person name="Darras S."/>
        </authorList>
    </citation>
    <scope>NUCLEOTIDE SEQUENCE [LARGE SCALE GENOMIC DNA]</scope>
</reference>
<dbReference type="Proteomes" id="UP001642483">
    <property type="component" value="Unassembled WGS sequence"/>
</dbReference>
<name>A0ABP0FJB3_CLALP</name>
<gene>
    <name evidence="4" type="ORF">CVLEPA_LOCUS10015</name>
</gene>